<accession>A0A2N5UVG5</accession>
<name>A0A2N5UVG5_9BASI</name>
<keyword evidence="4" id="KW-1185">Reference proteome</keyword>
<evidence type="ECO:0000313" key="3">
    <source>
        <dbReference type="EMBL" id="PLW42402.1"/>
    </source>
</evidence>
<proteinExistence type="predicted"/>
<sequence length="542" mass="62057">MTGYFSRLPDDWTRLKPIFREPDSVEALESFNHILYRPSETMIRSLMEAFARALQTQSSLNGPESLLDNPLFILILTKRLIIHVDHSATAQPSKAQLESTFQEIFLPAFVNIRFLYPAHQPQSDCLSQQFIVCLTRLSTRLLRSYSSKIDPLDQLLLSVNGLINLEPPQLYPAFDHLSAIKEILISIQKSNSVDSMFLFRQIIKKHFEKLFLTYNHLIMISTMISSQLMDPDDALRMSREKEYKAVNKSINVLLKIFKMMIEPLDDPPVLTEITKKFLVDFQSSLDTEMRLIDTREDPSSHAGNFSPHISRYGDILLRVQKLQPSLISEECLTVYVKILEYVSSQLNGPVASEKMIRFYPLLLQAFRMLNNALNPYNSYSSEASDGISSHNNPLENLGNDEISRLHSIVQPFIHLKFSPMGYFDDGFLQAAYDDDGSEEDTEEEMEIEEMSDGNDSEREDEFGHAENHEGIHDELDFQEPCIDPLASAGIVTEKNDTTDYLHSGYSLWNIDTQERPTEMIRKEPLQVEVEELLSILNAKGTQ</sequence>
<comment type="caution">
    <text evidence="2">The sequence shown here is derived from an EMBL/GenBank/DDBJ whole genome shotgun (WGS) entry which is preliminary data.</text>
</comment>
<protein>
    <recommendedName>
        <fullName evidence="6">Exportin-2 central domain-containing protein</fullName>
    </recommendedName>
</protein>
<dbReference type="Proteomes" id="UP000235388">
    <property type="component" value="Unassembled WGS sequence"/>
</dbReference>
<reference evidence="4 5" key="1">
    <citation type="submission" date="2017-11" db="EMBL/GenBank/DDBJ databases">
        <title>De novo assembly and phasing of dikaryotic genomes from two isolates of Puccinia coronata f. sp. avenae, the causal agent of oat crown rust.</title>
        <authorList>
            <person name="Miller M.E."/>
            <person name="Zhang Y."/>
            <person name="Omidvar V."/>
            <person name="Sperschneider J."/>
            <person name="Schwessinger B."/>
            <person name="Raley C."/>
            <person name="Palmer J.M."/>
            <person name="Garnica D."/>
            <person name="Upadhyaya N."/>
            <person name="Rathjen J."/>
            <person name="Taylor J.M."/>
            <person name="Park R.F."/>
            <person name="Dodds P.N."/>
            <person name="Hirsch C.D."/>
            <person name="Kianian S.F."/>
            <person name="Figueroa M."/>
        </authorList>
    </citation>
    <scope>NUCLEOTIDE SEQUENCE [LARGE SCALE GENOMIC DNA]</scope>
    <source>
        <strain evidence="3">12NC29</strain>
        <strain evidence="2">12SD80</strain>
    </source>
</reference>
<dbReference type="OrthoDB" id="2502051at2759"/>
<evidence type="ECO:0008006" key="6">
    <source>
        <dbReference type="Google" id="ProtNLM"/>
    </source>
</evidence>
<gene>
    <name evidence="3" type="ORF">PCANC_09899</name>
    <name evidence="2" type="ORF">PCASD_05697</name>
</gene>
<evidence type="ECO:0000313" key="4">
    <source>
        <dbReference type="Proteomes" id="UP000235388"/>
    </source>
</evidence>
<evidence type="ECO:0000256" key="1">
    <source>
        <dbReference type="SAM" id="MobiDB-lite"/>
    </source>
</evidence>
<evidence type="ECO:0000313" key="2">
    <source>
        <dbReference type="EMBL" id="PLW41751.1"/>
    </source>
</evidence>
<dbReference type="AlphaFoldDB" id="A0A2N5UVG5"/>
<evidence type="ECO:0000313" key="5">
    <source>
        <dbReference type="Proteomes" id="UP000235392"/>
    </source>
</evidence>
<dbReference type="Proteomes" id="UP000235392">
    <property type="component" value="Unassembled WGS sequence"/>
</dbReference>
<feature type="region of interest" description="Disordered" evidence="1">
    <location>
        <begin position="435"/>
        <end position="460"/>
    </location>
</feature>
<organism evidence="2 5">
    <name type="scientific">Puccinia coronata f. sp. avenae</name>
    <dbReference type="NCBI Taxonomy" id="200324"/>
    <lineage>
        <taxon>Eukaryota</taxon>
        <taxon>Fungi</taxon>
        <taxon>Dikarya</taxon>
        <taxon>Basidiomycota</taxon>
        <taxon>Pucciniomycotina</taxon>
        <taxon>Pucciniomycetes</taxon>
        <taxon>Pucciniales</taxon>
        <taxon>Pucciniaceae</taxon>
        <taxon>Puccinia</taxon>
    </lineage>
</organism>
<dbReference type="EMBL" id="PGCI01000086">
    <property type="protein sequence ID" value="PLW41751.1"/>
    <property type="molecule type" value="Genomic_DNA"/>
</dbReference>
<dbReference type="EMBL" id="PGCJ01000158">
    <property type="protein sequence ID" value="PLW42402.1"/>
    <property type="molecule type" value="Genomic_DNA"/>
</dbReference>